<dbReference type="EMBL" id="VUNL01000005">
    <property type="protein sequence ID" value="MSV24660.1"/>
    <property type="molecule type" value="Genomic_DNA"/>
</dbReference>
<comment type="caution">
    <text evidence="2">The sequence shown here is derived from an EMBL/GenBank/DDBJ whole genome shotgun (WGS) entry which is preliminary data.</text>
</comment>
<accession>A0A6I2UX20</accession>
<gene>
    <name evidence="2" type="ORF">FYJ78_05575</name>
</gene>
<dbReference type="PANTHER" id="PTHR30399">
    <property type="entry name" value="UNCHARACTERIZED PROTEIN YGJP"/>
    <property type="match status" value="1"/>
</dbReference>
<evidence type="ECO:0000313" key="2">
    <source>
        <dbReference type="EMBL" id="MSV24660.1"/>
    </source>
</evidence>
<protein>
    <submittedName>
        <fullName evidence="2">M48 family metallopeptidase</fullName>
    </submittedName>
</protein>
<evidence type="ECO:0000259" key="1">
    <source>
        <dbReference type="Pfam" id="PF01863"/>
    </source>
</evidence>
<evidence type="ECO:0000313" key="3">
    <source>
        <dbReference type="Proteomes" id="UP000430222"/>
    </source>
</evidence>
<feature type="domain" description="YgjP-like metallopeptidase" evidence="1">
    <location>
        <begin position="45"/>
        <end position="250"/>
    </location>
</feature>
<dbReference type="Gene3D" id="3.30.2010.10">
    <property type="entry name" value="Metalloproteases ('zincins'), catalytic domain"/>
    <property type="match status" value="1"/>
</dbReference>
<keyword evidence="3" id="KW-1185">Reference proteome</keyword>
<dbReference type="CDD" id="cd07344">
    <property type="entry name" value="M48_yhfN_like"/>
    <property type="match status" value="1"/>
</dbReference>
<dbReference type="Proteomes" id="UP000430222">
    <property type="component" value="Unassembled WGS sequence"/>
</dbReference>
<dbReference type="PANTHER" id="PTHR30399:SF1">
    <property type="entry name" value="UTP PYROPHOSPHATASE"/>
    <property type="match status" value="1"/>
</dbReference>
<name>A0A6I2UX20_9FIRM</name>
<reference evidence="2 3" key="1">
    <citation type="submission" date="2019-08" db="EMBL/GenBank/DDBJ databases">
        <title>In-depth cultivation of the pig gut microbiome towards novel bacterial diversity and tailored functional studies.</title>
        <authorList>
            <person name="Wylensek D."/>
            <person name="Hitch T.C.A."/>
            <person name="Clavel T."/>
        </authorList>
    </citation>
    <scope>NUCLEOTIDE SEQUENCE [LARGE SCALE GENOMIC DNA]</scope>
    <source>
        <strain evidence="3">WCA-380-WT-3B3</strain>
    </source>
</reference>
<organism evidence="2 3">
    <name type="scientific">Selenomonas montiformis</name>
    <dbReference type="NCBI Taxonomy" id="2652285"/>
    <lineage>
        <taxon>Bacteria</taxon>
        <taxon>Bacillati</taxon>
        <taxon>Bacillota</taxon>
        <taxon>Negativicutes</taxon>
        <taxon>Selenomonadales</taxon>
        <taxon>Selenomonadaceae</taxon>
        <taxon>Selenomonas</taxon>
    </lineage>
</organism>
<proteinExistence type="predicted"/>
<dbReference type="AlphaFoldDB" id="A0A6I2UX20"/>
<dbReference type="InterPro" id="IPR053136">
    <property type="entry name" value="UTP_pyrophosphatase-like"/>
</dbReference>
<sequence length="255" mass="29811">MQLSRDAILLQEKRGGFVEKHTAHTAYTLLAGVPVELTRKNIRRIHLRVRGEDGQVTLSAPPGVPRSVLERFVGDNADWIGQKRRELQALPKRQPHRYRTGETIWLWGERRILVESAERMEGFRLQDGRAFLWLPPGAAEARRVHLAHEAYRRELARAIGEVLPGLSAQTGLAAEEWRIKNMKTRWGTCNIRARRIWLNLQLAAKPRRCLEYVLLHELLHLVERYHNRRFYALLDRYMPSWRETRALLNRSQGNL</sequence>
<dbReference type="InterPro" id="IPR002725">
    <property type="entry name" value="YgjP-like_metallopeptidase"/>
</dbReference>
<dbReference type="Pfam" id="PF01863">
    <property type="entry name" value="YgjP-like"/>
    <property type="match status" value="1"/>
</dbReference>